<dbReference type="GO" id="GO:0004674">
    <property type="term" value="F:protein serine/threonine kinase activity"/>
    <property type="evidence" value="ECO:0007669"/>
    <property type="project" value="UniProtKB-KW"/>
</dbReference>
<dbReference type="SMART" id="SM00220">
    <property type="entry name" value="S_TKc"/>
    <property type="match status" value="1"/>
</dbReference>
<keyword evidence="4" id="KW-0067">ATP-binding</keyword>
<dbReference type="PATRIC" id="fig|1048808.3.peg.954"/>
<dbReference type="GO" id="GO:0005776">
    <property type="term" value="C:autophagosome"/>
    <property type="evidence" value="ECO:0007669"/>
    <property type="project" value="TreeGrafter"/>
</dbReference>
<comment type="caution">
    <text evidence="7">The sequence shown here is derived from an EMBL/GenBank/DDBJ whole genome shotgun (WGS) entry which is preliminary data.</text>
</comment>
<evidence type="ECO:0000313" key="7">
    <source>
        <dbReference type="EMBL" id="EGV51982.1"/>
    </source>
</evidence>
<organism evidence="7 8">
    <name type="scientific">endosymbiont of Riftia pachyptila</name>
    <name type="common">vent Ph05</name>
    <dbReference type="NCBI Taxonomy" id="1048808"/>
    <lineage>
        <taxon>Bacteria</taxon>
        <taxon>Pseudomonadati</taxon>
        <taxon>Pseudomonadota</taxon>
        <taxon>Gammaproteobacteria</taxon>
        <taxon>sulfur-oxidizing symbionts</taxon>
    </lineage>
</organism>
<dbReference type="GO" id="GO:0005829">
    <property type="term" value="C:cytosol"/>
    <property type="evidence" value="ECO:0007669"/>
    <property type="project" value="TreeGrafter"/>
</dbReference>
<evidence type="ECO:0000256" key="4">
    <source>
        <dbReference type="ARBA" id="ARBA00022840"/>
    </source>
</evidence>
<gene>
    <name evidence="7" type="ORF">Rifp1Sym_as00040</name>
</gene>
<dbReference type="SUPFAM" id="SSF56112">
    <property type="entry name" value="Protein kinase-like (PK-like)"/>
    <property type="match status" value="1"/>
</dbReference>
<dbReference type="InterPro" id="IPR000719">
    <property type="entry name" value="Prot_kinase_dom"/>
</dbReference>
<dbReference type="PROSITE" id="PS50011">
    <property type="entry name" value="PROTEIN_KINASE_DOM"/>
    <property type="match status" value="1"/>
</dbReference>
<dbReference type="InterPro" id="IPR011009">
    <property type="entry name" value="Kinase-like_dom_sf"/>
</dbReference>
<dbReference type="GO" id="GO:0034045">
    <property type="term" value="C:phagophore assembly site membrane"/>
    <property type="evidence" value="ECO:0007669"/>
    <property type="project" value="TreeGrafter"/>
</dbReference>
<dbReference type="Pfam" id="PF00069">
    <property type="entry name" value="Pkinase"/>
    <property type="match status" value="1"/>
</dbReference>
<dbReference type="GO" id="GO:0042594">
    <property type="term" value="P:response to starvation"/>
    <property type="evidence" value="ECO:0007669"/>
    <property type="project" value="TreeGrafter"/>
</dbReference>
<protein>
    <submittedName>
        <fullName evidence="7">Serine/threonine protein kinase</fullName>
    </submittedName>
</protein>
<dbReference type="PANTHER" id="PTHR24348:SF22">
    <property type="entry name" value="NON-SPECIFIC SERINE_THREONINE PROTEIN KINASE"/>
    <property type="match status" value="1"/>
</dbReference>
<proteinExistence type="predicted"/>
<evidence type="ECO:0000313" key="8">
    <source>
        <dbReference type="Proteomes" id="UP000004491"/>
    </source>
</evidence>
<evidence type="ECO:0000256" key="2">
    <source>
        <dbReference type="ARBA" id="ARBA00022741"/>
    </source>
</evidence>
<dbReference type="CDD" id="cd14014">
    <property type="entry name" value="STKc_PknB_like"/>
    <property type="match status" value="1"/>
</dbReference>
<name>G2DBJ1_9GAMM</name>
<dbReference type="InterPro" id="IPR045269">
    <property type="entry name" value="Atg1-like"/>
</dbReference>
<reference evidence="7" key="1">
    <citation type="journal article" date="2011" name="ISME J.">
        <title>The endosymbionts of the deep-sea tubeworms Riftia pachyptila and Tevnia jerichonana share an identical physiology as revealed by proteogenomic analyses.</title>
        <authorList>
            <person name="Gardebrecht A."/>
            <person name="Markert S."/>
            <person name="Felbeck H."/>
            <person name="Thuermer A."/>
            <person name="Albrecht D."/>
            <person name="Wollherr A."/>
            <person name="Kabisch J."/>
            <person name="Lehmann R."/>
            <person name="Daniel R."/>
            <person name="Liesegang H."/>
            <person name="Hecker M."/>
            <person name="Sievert S.M."/>
            <person name="Schweder T."/>
        </authorList>
    </citation>
    <scope>NUCLEOTIDE SEQUENCE [LARGE SCALE GENOMIC DNA]</scope>
</reference>
<feature type="domain" description="Protein kinase" evidence="6">
    <location>
        <begin position="18"/>
        <end position="293"/>
    </location>
</feature>
<dbReference type="Proteomes" id="UP000004491">
    <property type="component" value="Unassembled WGS sequence"/>
</dbReference>
<keyword evidence="2" id="KW-0547">Nucleotide-binding</keyword>
<sequence>MMEQTRDSLEPGTVIDSFVIMKVVASGGFSLIYLAEDEDTQDEVIIKEFLPKKLACRGEGKRVDVINPKKHTENFHRSRRLFHQEVKVLASLRHPNIVQVRGFFLANNTGYLVMDHERGKNLASYIKKRSGGLSTRFMMTVFPPILDALNLIHSRNLLHLDIKPSNIHLRTGGSPLLLDFGAVHQIQGEGGRNGRIVTTGFSPVEQYYQSGEVGPWSDVYAIGASMRACLDGKAPPSAIERHAKDKLKPASRAFRKRYPAHMLEAIDWAMEINHENRPQNAGQLLSALNHKQSGNDNDRSLMVGSSQPHAPAGKRVSS</sequence>
<keyword evidence="7" id="KW-0723">Serine/threonine-protein kinase</keyword>
<evidence type="ECO:0000256" key="3">
    <source>
        <dbReference type="ARBA" id="ARBA00022777"/>
    </source>
</evidence>
<dbReference type="Gene3D" id="1.10.510.10">
    <property type="entry name" value="Transferase(Phosphotransferase) domain 1"/>
    <property type="match status" value="1"/>
</dbReference>
<dbReference type="GO" id="GO:0005524">
    <property type="term" value="F:ATP binding"/>
    <property type="evidence" value="ECO:0007669"/>
    <property type="project" value="UniProtKB-KW"/>
</dbReference>
<evidence type="ECO:0000256" key="5">
    <source>
        <dbReference type="SAM" id="MobiDB-lite"/>
    </source>
</evidence>
<feature type="region of interest" description="Disordered" evidence="5">
    <location>
        <begin position="281"/>
        <end position="318"/>
    </location>
</feature>
<dbReference type="PANTHER" id="PTHR24348">
    <property type="entry name" value="SERINE/THREONINE-PROTEIN KINASE UNC-51-RELATED"/>
    <property type="match status" value="1"/>
</dbReference>
<keyword evidence="8" id="KW-1185">Reference proteome</keyword>
<keyword evidence="3 7" id="KW-0418">Kinase</keyword>
<evidence type="ECO:0000259" key="6">
    <source>
        <dbReference type="PROSITE" id="PS50011"/>
    </source>
</evidence>
<accession>G2DBJ1</accession>
<keyword evidence="1" id="KW-0808">Transferase</keyword>
<dbReference type="EMBL" id="AFOC01000019">
    <property type="protein sequence ID" value="EGV51982.1"/>
    <property type="molecule type" value="Genomic_DNA"/>
</dbReference>
<dbReference type="AlphaFoldDB" id="G2DBJ1"/>
<evidence type="ECO:0000256" key="1">
    <source>
        <dbReference type="ARBA" id="ARBA00022679"/>
    </source>
</evidence>